<evidence type="ECO:0000313" key="2">
    <source>
        <dbReference type="Proteomes" id="UP000829196"/>
    </source>
</evidence>
<dbReference type="EMBL" id="JAGYWB010000015">
    <property type="protein sequence ID" value="KAI0497802.1"/>
    <property type="molecule type" value="Genomic_DNA"/>
</dbReference>
<name>A0A8T3APZ3_DENNO</name>
<dbReference type="AlphaFoldDB" id="A0A8T3APZ3"/>
<evidence type="ECO:0008006" key="3">
    <source>
        <dbReference type="Google" id="ProtNLM"/>
    </source>
</evidence>
<gene>
    <name evidence="1" type="ORF">KFK09_021039</name>
</gene>
<evidence type="ECO:0000313" key="1">
    <source>
        <dbReference type="EMBL" id="KAI0497802.1"/>
    </source>
</evidence>
<accession>A0A8T3APZ3</accession>
<sequence length="126" mass="14782">MLIHTLFSHRCKTANDIKCVIGLNQILNFVVWFMRHQKKGDNMNCIKHLNCQIKMRWRRKKGVGVRWDSNGGQLLPTISLDGNNNIFPITCAVVKNDQKVVWEWFLELLARDLHIVENQMKFIHIG</sequence>
<keyword evidence="2" id="KW-1185">Reference proteome</keyword>
<dbReference type="OrthoDB" id="1918246at2759"/>
<dbReference type="Proteomes" id="UP000829196">
    <property type="component" value="Unassembled WGS sequence"/>
</dbReference>
<reference evidence="1" key="1">
    <citation type="journal article" date="2022" name="Front. Genet.">
        <title>Chromosome-Scale Assembly of the Dendrobium nobile Genome Provides Insights Into the Molecular Mechanism of the Biosynthesis of the Medicinal Active Ingredient of Dendrobium.</title>
        <authorList>
            <person name="Xu Q."/>
            <person name="Niu S.-C."/>
            <person name="Li K.-L."/>
            <person name="Zheng P.-J."/>
            <person name="Zhang X.-J."/>
            <person name="Jia Y."/>
            <person name="Liu Y."/>
            <person name="Niu Y.-X."/>
            <person name="Yu L.-H."/>
            <person name="Chen D.-F."/>
            <person name="Zhang G.-Q."/>
        </authorList>
    </citation>
    <scope>NUCLEOTIDE SEQUENCE</scope>
    <source>
        <tissue evidence="1">Leaf</tissue>
    </source>
</reference>
<proteinExistence type="predicted"/>
<organism evidence="1 2">
    <name type="scientific">Dendrobium nobile</name>
    <name type="common">Orchid</name>
    <dbReference type="NCBI Taxonomy" id="94219"/>
    <lineage>
        <taxon>Eukaryota</taxon>
        <taxon>Viridiplantae</taxon>
        <taxon>Streptophyta</taxon>
        <taxon>Embryophyta</taxon>
        <taxon>Tracheophyta</taxon>
        <taxon>Spermatophyta</taxon>
        <taxon>Magnoliopsida</taxon>
        <taxon>Liliopsida</taxon>
        <taxon>Asparagales</taxon>
        <taxon>Orchidaceae</taxon>
        <taxon>Epidendroideae</taxon>
        <taxon>Malaxideae</taxon>
        <taxon>Dendrobiinae</taxon>
        <taxon>Dendrobium</taxon>
    </lineage>
</organism>
<comment type="caution">
    <text evidence="1">The sequence shown here is derived from an EMBL/GenBank/DDBJ whole genome shotgun (WGS) entry which is preliminary data.</text>
</comment>
<protein>
    <recommendedName>
        <fullName evidence="3">MULE transposase domain-containing protein</fullName>
    </recommendedName>
</protein>